<dbReference type="GO" id="GO:0005694">
    <property type="term" value="C:chromosome"/>
    <property type="evidence" value="ECO:0007669"/>
    <property type="project" value="TreeGrafter"/>
</dbReference>
<dbReference type="GO" id="GO:0009378">
    <property type="term" value="F:four-way junction helicase activity"/>
    <property type="evidence" value="ECO:0007669"/>
    <property type="project" value="TreeGrafter"/>
</dbReference>
<dbReference type="EMBL" id="CACRXK020007594">
    <property type="protein sequence ID" value="CAB4012671.1"/>
    <property type="molecule type" value="Genomic_DNA"/>
</dbReference>
<dbReference type="PANTHER" id="PTHR13710">
    <property type="entry name" value="DNA HELICASE RECQ FAMILY MEMBER"/>
    <property type="match status" value="1"/>
</dbReference>
<keyword evidence="2" id="KW-0238">DNA-binding</keyword>
<keyword evidence="4" id="KW-0539">Nucleus</keyword>
<dbReference type="AlphaFoldDB" id="A0A6S7J5T0"/>
<proteinExistence type="inferred from homology"/>
<organism evidence="5 6">
    <name type="scientific">Paramuricea clavata</name>
    <name type="common">Red gorgonian</name>
    <name type="synonym">Violescent sea-whip</name>
    <dbReference type="NCBI Taxonomy" id="317549"/>
    <lineage>
        <taxon>Eukaryota</taxon>
        <taxon>Metazoa</taxon>
        <taxon>Cnidaria</taxon>
        <taxon>Anthozoa</taxon>
        <taxon>Octocorallia</taxon>
        <taxon>Malacalcyonacea</taxon>
        <taxon>Plexauridae</taxon>
        <taxon>Paramuricea</taxon>
    </lineage>
</organism>
<keyword evidence="3" id="KW-0413">Isomerase</keyword>
<dbReference type="OrthoDB" id="10261556at2759"/>
<name>A0A6S7J5T0_PARCT</name>
<dbReference type="GO" id="GO:0005737">
    <property type="term" value="C:cytoplasm"/>
    <property type="evidence" value="ECO:0007669"/>
    <property type="project" value="TreeGrafter"/>
</dbReference>
<reference evidence="5" key="1">
    <citation type="submission" date="2020-04" db="EMBL/GenBank/DDBJ databases">
        <authorList>
            <person name="Alioto T."/>
            <person name="Alioto T."/>
            <person name="Gomez Garrido J."/>
        </authorList>
    </citation>
    <scope>NUCLEOTIDE SEQUENCE</scope>
    <source>
        <strain evidence="5">A484AB</strain>
    </source>
</reference>
<dbReference type="GO" id="GO:0043138">
    <property type="term" value="F:3'-5' DNA helicase activity"/>
    <property type="evidence" value="ECO:0007669"/>
    <property type="project" value="TreeGrafter"/>
</dbReference>
<keyword evidence="6" id="KW-1185">Reference proteome</keyword>
<evidence type="ECO:0000256" key="1">
    <source>
        <dbReference type="ARBA" id="ARBA00005446"/>
    </source>
</evidence>
<gene>
    <name evidence="5" type="ORF">PACLA_8A045964</name>
</gene>
<sequence length="391" mass="44468">MASTKYTRSFPNDRWNDALASVCSVFTIKDLYSEQKEALENFFAGKHVNLPTTFGKSLIYQAIPVMDDSVKLRTKRSGIIVVISPLKSLMIEQVAFLNSIGLPSVSLTDAECENVKFKENLIGVAIDEAHCISQWGMSNSEQGIKKIPFRKWYGNLAKMFASIDICGFRYRHVNVNATDRDGGILEAIKHNKATNYSFLWQDLEECCHPLYSCVWKICSKLESFLATWKMTLQFSCALLHQGCTYQQWKVKKRRAVGLQFKVSKMLVDLEQIYFLSNSAGLRIIGIRYQDLVHDVWFSSKAVRFKCFLLFSNFSKSSIGEFGGRYHVDIRKGLLLGFLISTQIDSKSWTRLLFNSVVFCGIGVFIIWSSCSSSWANSIFPSLKFPVSITKH</sequence>
<feature type="non-terminal residue" evidence="5">
    <location>
        <position position="391"/>
    </location>
</feature>
<dbReference type="PANTHER" id="PTHR13710:SF153">
    <property type="entry name" value="RECQ-LIKE DNA HELICASE BLM"/>
    <property type="match status" value="1"/>
</dbReference>
<evidence type="ECO:0000313" key="6">
    <source>
        <dbReference type="Proteomes" id="UP001152795"/>
    </source>
</evidence>
<evidence type="ECO:0000256" key="4">
    <source>
        <dbReference type="ARBA" id="ARBA00023242"/>
    </source>
</evidence>
<protein>
    <submittedName>
        <fullName evidence="5">Uncharacterized protein</fullName>
    </submittedName>
</protein>
<evidence type="ECO:0000256" key="3">
    <source>
        <dbReference type="ARBA" id="ARBA00023235"/>
    </source>
</evidence>
<dbReference type="InterPro" id="IPR027417">
    <property type="entry name" value="P-loop_NTPase"/>
</dbReference>
<dbReference type="GO" id="GO:0005634">
    <property type="term" value="C:nucleus"/>
    <property type="evidence" value="ECO:0007669"/>
    <property type="project" value="TreeGrafter"/>
</dbReference>
<dbReference type="Gene3D" id="3.40.50.300">
    <property type="entry name" value="P-loop containing nucleotide triphosphate hydrolases"/>
    <property type="match status" value="2"/>
</dbReference>
<evidence type="ECO:0000256" key="2">
    <source>
        <dbReference type="ARBA" id="ARBA00023125"/>
    </source>
</evidence>
<accession>A0A6S7J5T0</accession>
<dbReference type="GO" id="GO:0003677">
    <property type="term" value="F:DNA binding"/>
    <property type="evidence" value="ECO:0007669"/>
    <property type="project" value="UniProtKB-KW"/>
</dbReference>
<dbReference type="SUPFAM" id="SSF52540">
    <property type="entry name" value="P-loop containing nucleoside triphosphate hydrolases"/>
    <property type="match status" value="1"/>
</dbReference>
<comment type="caution">
    <text evidence="5">The sequence shown here is derived from an EMBL/GenBank/DDBJ whole genome shotgun (WGS) entry which is preliminary data.</text>
</comment>
<dbReference type="Proteomes" id="UP001152795">
    <property type="component" value="Unassembled WGS sequence"/>
</dbReference>
<dbReference type="GO" id="GO:0000724">
    <property type="term" value="P:double-strand break repair via homologous recombination"/>
    <property type="evidence" value="ECO:0007669"/>
    <property type="project" value="TreeGrafter"/>
</dbReference>
<evidence type="ECO:0000313" key="5">
    <source>
        <dbReference type="EMBL" id="CAB4012671.1"/>
    </source>
</evidence>
<comment type="similarity">
    <text evidence="1">Belongs to the helicase family. RecQ subfamily.</text>
</comment>